<keyword evidence="6 12" id="KW-0067">ATP-binding</keyword>
<dbReference type="CDD" id="cd07962">
    <property type="entry name" value="Anticodon_Ia_Val"/>
    <property type="match status" value="1"/>
</dbReference>
<dbReference type="InterPro" id="IPR010978">
    <property type="entry name" value="tRNA-bd_arm"/>
</dbReference>
<feature type="binding site" evidence="12">
    <location>
        <position position="548"/>
    </location>
    <ligand>
        <name>ATP</name>
        <dbReference type="ChEBI" id="CHEBI:30616"/>
    </ligand>
</feature>
<name>A0A4Q0PD97_9FLAO</name>
<evidence type="ECO:0000256" key="4">
    <source>
        <dbReference type="ARBA" id="ARBA00022598"/>
    </source>
</evidence>
<comment type="domain">
    <text evidence="12">ValRS has two distinct active sites: one for aminoacylation and one for editing. The misactivated threonine is translocated from the active site to the editing site.</text>
</comment>
<sequence>MLLKSKTRPRMALASKYSSKDVEQKWYDYWLKHNYFHSEPNEKEPYTIVIPPPNVTGILHMGHMLNNTIQDVLIRRARLKGFNACWVPGTDHASIATEAKVVAKLKAEGINKSDLTRKEFLKHAWEWTDKYGGTILEQLKKLGASCDWERTRFTMDDTMSASVIESFIDLYNKGLIYRGHRMVNWDPEAKTTLSDEEVIHEERQGHLYYLNYKLEGSDEVLTIATTRPETIFGDTAICINPNDERFAHLRGKKAIVPIANRVIPIIEDEYVDLEFGTGCLKVTPAHDENDKMLGDKHNLDVIDIFHDDASLNSFGMHYEGKDRFVVREEIVKELKDLGALVKTESHINKVGTSERTKAVIEPKLSDQWFLKMKDLAEPAIKAVLETEEINLFPKKFDNTYRHWMENIRDWNISRQLWWGQQIPAFYFGNGKEDFVVARNMEEALILARAKTGNENLTLADLKQDEDALDTWFSSWLWPMSVFDGIANPDNEEFKYYYPTNDLVTGPDILFFWVARMIMAGYEYTGKKPFTNVYLTGLVRDAERRKMSKSLGNSPDAMMLIDKYGADGVRVGLLLSASAGNDLLFDEDLCQQGKGFINKIWNAFRLIKGWEVDATIAQPEASLKGLNWYAERFKDAGVEIEDHFSKYRISDALMATYKLVWDDFCSWLLEIVKPEYGKPIDKKTYDMVINALENNLRILHPFIPFASEEIWQNIAERTPDEALIINNWPEVEAGDKELLNDFDLATQIITGIRAIRKEKNISFKEELELYVMNTEGFTDRFNGIIKKLCNLSTIETTTASKDGALSFRVKANEYFIPLTGAIDIEAELAKIEEELNYTRGFMNSVTKKLSNERFVSGAPEQVVAIERQKQADAQSKIDALEKRLAALK</sequence>
<evidence type="ECO:0000256" key="10">
    <source>
        <dbReference type="ARBA" id="ARBA00047552"/>
    </source>
</evidence>
<dbReference type="InterPro" id="IPR019499">
    <property type="entry name" value="Val-tRNA_synth_tRNA-bd"/>
</dbReference>
<dbReference type="PRINTS" id="PR00986">
    <property type="entry name" value="TRNASYNTHVAL"/>
</dbReference>
<evidence type="ECO:0000256" key="12">
    <source>
        <dbReference type="HAMAP-Rule" id="MF_02004"/>
    </source>
</evidence>
<dbReference type="InterPro" id="IPR001412">
    <property type="entry name" value="aa-tRNA-synth_I_CS"/>
</dbReference>
<dbReference type="EMBL" id="QOVM01000001">
    <property type="protein sequence ID" value="RXG24804.1"/>
    <property type="molecule type" value="Genomic_DNA"/>
</dbReference>
<keyword evidence="9 12" id="KW-0030">Aminoacyl-tRNA synthetase</keyword>
<dbReference type="InterPro" id="IPR002300">
    <property type="entry name" value="aa-tRNA-synth_Ia"/>
</dbReference>
<dbReference type="GO" id="GO:0006438">
    <property type="term" value="P:valyl-tRNA aminoacylation"/>
    <property type="evidence" value="ECO:0007669"/>
    <property type="project" value="UniProtKB-UniRule"/>
</dbReference>
<comment type="subunit">
    <text evidence="2 12">Monomer.</text>
</comment>
<dbReference type="InterPro" id="IPR014729">
    <property type="entry name" value="Rossmann-like_a/b/a_fold"/>
</dbReference>
<comment type="catalytic activity">
    <reaction evidence="10 12">
        <text>tRNA(Val) + L-valine + ATP = L-valyl-tRNA(Val) + AMP + diphosphate</text>
        <dbReference type="Rhea" id="RHEA:10704"/>
        <dbReference type="Rhea" id="RHEA-COMP:9672"/>
        <dbReference type="Rhea" id="RHEA-COMP:9708"/>
        <dbReference type="ChEBI" id="CHEBI:30616"/>
        <dbReference type="ChEBI" id="CHEBI:33019"/>
        <dbReference type="ChEBI" id="CHEBI:57762"/>
        <dbReference type="ChEBI" id="CHEBI:78442"/>
        <dbReference type="ChEBI" id="CHEBI:78537"/>
        <dbReference type="ChEBI" id="CHEBI:456215"/>
        <dbReference type="EC" id="6.1.1.9"/>
    </reaction>
</comment>
<accession>A0A4Q0PD97</accession>
<keyword evidence="7 12" id="KW-0648">Protein biosynthesis</keyword>
<dbReference type="PROSITE" id="PS00178">
    <property type="entry name" value="AA_TRNA_LIGASE_I"/>
    <property type="match status" value="1"/>
</dbReference>
<keyword evidence="8 12" id="KW-0175">Coiled coil</keyword>
<dbReference type="FunFam" id="3.40.50.620:FF:000032">
    <property type="entry name" value="Valine--tRNA ligase"/>
    <property type="match status" value="1"/>
</dbReference>
<dbReference type="HAMAP" id="MF_02004">
    <property type="entry name" value="Val_tRNA_synth_type1"/>
    <property type="match status" value="1"/>
</dbReference>
<evidence type="ECO:0000256" key="6">
    <source>
        <dbReference type="ARBA" id="ARBA00022840"/>
    </source>
</evidence>
<evidence type="ECO:0000256" key="3">
    <source>
        <dbReference type="ARBA" id="ARBA00022490"/>
    </source>
</evidence>
<dbReference type="SUPFAM" id="SSF46589">
    <property type="entry name" value="tRNA-binding arm"/>
    <property type="match status" value="1"/>
</dbReference>
<dbReference type="CDD" id="cd00817">
    <property type="entry name" value="ValRS_core"/>
    <property type="match status" value="1"/>
</dbReference>
<evidence type="ECO:0000259" key="14">
    <source>
        <dbReference type="Pfam" id="PF08264"/>
    </source>
</evidence>
<proteinExistence type="inferred from homology"/>
<dbReference type="GO" id="GO:0005524">
    <property type="term" value="F:ATP binding"/>
    <property type="evidence" value="ECO:0007669"/>
    <property type="project" value="UniProtKB-UniRule"/>
</dbReference>
<protein>
    <recommendedName>
        <fullName evidence="12">Valine--tRNA ligase</fullName>
        <ecNumber evidence="12">6.1.1.9</ecNumber>
    </recommendedName>
    <alternativeName>
        <fullName evidence="12">Valyl-tRNA synthetase</fullName>
        <shortName evidence="12">ValRS</shortName>
    </alternativeName>
</protein>
<comment type="similarity">
    <text evidence="11 12">Belongs to the class-I aminoacyl-tRNA synthetase family. ValS type 1 subfamily.</text>
</comment>
<dbReference type="Pfam" id="PF10458">
    <property type="entry name" value="Val_tRNA-synt_C"/>
    <property type="match status" value="1"/>
</dbReference>
<dbReference type="SUPFAM" id="SSF50677">
    <property type="entry name" value="ValRS/IleRS/LeuRS editing domain"/>
    <property type="match status" value="1"/>
</dbReference>
<dbReference type="PANTHER" id="PTHR11946">
    <property type="entry name" value="VALYL-TRNA SYNTHETASES"/>
    <property type="match status" value="1"/>
</dbReference>
<dbReference type="Gene3D" id="1.10.287.380">
    <property type="entry name" value="Valyl-tRNA synthetase, C-terminal domain"/>
    <property type="match status" value="1"/>
</dbReference>
<dbReference type="GO" id="GO:0005829">
    <property type="term" value="C:cytosol"/>
    <property type="evidence" value="ECO:0007669"/>
    <property type="project" value="TreeGrafter"/>
</dbReference>
<dbReference type="Pfam" id="PF08264">
    <property type="entry name" value="Anticodon_1"/>
    <property type="match status" value="1"/>
</dbReference>
<evidence type="ECO:0000256" key="2">
    <source>
        <dbReference type="ARBA" id="ARBA00011245"/>
    </source>
</evidence>
<keyword evidence="4 12" id="KW-0436">Ligase</keyword>
<dbReference type="EC" id="6.1.1.9" evidence="12"/>
<dbReference type="InterPro" id="IPR009080">
    <property type="entry name" value="tRNAsynth_Ia_anticodon-bd"/>
</dbReference>
<dbReference type="AlphaFoldDB" id="A0A4Q0PD97"/>
<evidence type="ECO:0000256" key="5">
    <source>
        <dbReference type="ARBA" id="ARBA00022741"/>
    </source>
</evidence>
<dbReference type="NCBIfam" id="NF004349">
    <property type="entry name" value="PRK05729.1"/>
    <property type="match status" value="1"/>
</dbReference>
<dbReference type="Gene3D" id="3.40.50.620">
    <property type="entry name" value="HUPs"/>
    <property type="match status" value="2"/>
</dbReference>
<dbReference type="Gene3D" id="3.90.740.10">
    <property type="entry name" value="Valyl/Leucyl/Isoleucyl-tRNA synthetase, editing domain"/>
    <property type="match status" value="1"/>
</dbReference>
<evidence type="ECO:0000259" key="13">
    <source>
        <dbReference type="Pfam" id="PF00133"/>
    </source>
</evidence>
<dbReference type="Proteomes" id="UP000289238">
    <property type="component" value="Unassembled WGS sequence"/>
</dbReference>
<evidence type="ECO:0000256" key="7">
    <source>
        <dbReference type="ARBA" id="ARBA00022917"/>
    </source>
</evidence>
<dbReference type="FunFam" id="1.10.287.380:FF:000001">
    <property type="entry name" value="Valine--tRNA ligase"/>
    <property type="match status" value="1"/>
</dbReference>
<evidence type="ECO:0000313" key="17">
    <source>
        <dbReference type="Proteomes" id="UP000289238"/>
    </source>
</evidence>
<dbReference type="SUPFAM" id="SSF52374">
    <property type="entry name" value="Nucleotidylyl transferase"/>
    <property type="match status" value="1"/>
</dbReference>
<feature type="short sequence motif" description="'KMSKS' region" evidence="12">
    <location>
        <begin position="545"/>
        <end position="549"/>
    </location>
</feature>
<feature type="domain" description="Valyl-tRNA synthetase tRNA-binding arm" evidence="15">
    <location>
        <begin position="822"/>
        <end position="887"/>
    </location>
</feature>
<dbReference type="Pfam" id="PF00133">
    <property type="entry name" value="tRNA-synt_1"/>
    <property type="match status" value="1"/>
</dbReference>
<dbReference type="Gene3D" id="1.10.730.10">
    <property type="entry name" value="Isoleucyl-tRNA Synthetase, Domain 1"/>
    <property type="match status" value="1"/>
</dbReference>
<dbReference type="SUPFAM" id="SSF47323">
    <property type="entry name" value="Anticodon-binding domain of a subclass of class I aminoacyl-tRNA synthetases"/>
    <property type="match status" value="1"/>
</dbReference>
<dbReference type="PANTHER" id="PTHR11946:SF109">
    <property type="entry name" value="VALINE--TRNA LIGASE"/>
    <property type="match status" value="1"/>
</dbReference>
<dbReference type="InterPro" id="IPR009008">
    <property type="entry name" value="Val/Leu/Ile-tRNA-synth_edit"/>
</dbReference>
<feature type="short sequence motif" description="'HIGH' region" evidence="12">
    <location>
        <begin position="53"/>
        <end position="63"/>
    </location>
</feature>
<dbReference type="InterPro" id="IPR037118">
    <property type="entry name" value="Val-tRNA_synth_C_sf"/>
</dbReference>
<comment type="domain">
    <text evidence="12">The C-terminal coiled-coil domain is crucial for aminoacylation activity.</text>
</comment>
<dbReference type="NCBIfam" id="TIGR00422">
    <property type="entry name" value="valS"/>
    <property type="match status" value="1"/>
</dbReference>
<gene>
    <name evidence="12" type="primary">valS</name>
    <name evidence="16" type="ORF">DSM00_600</name>
</gene>
<feature type="domain" description="Methionyl/Valyl/Leucyl/Isoleucyl-tRNA synthetase anticodon-binding" evidence="14">
    <location>
        <begin position="627"/>
        <end position="769"/>
    </location>
</feature>
<keyword evidence="17" id="KW-1185">Reference proteome</keyword>
<comment type="function">
    <text evidence="12">Catalyzes the attachment of valine to tRNA(Val). As ValRS can inadvertently accommodate and process structurally similar amino acids such as threonine, to avoid such errors, it has a 'posttransfer' editing activity that hydrolyzes mischarged Thr-tRNA(Val) in a tRNA-dependent manner.</text>
</comment>
<evidence type="ECO:0000256" key="1">
    <source>
        <dbReference type="ARBA" id="ARBA00004496"/>
    </source>
</evidence>
<evidence type="ECO:0000256" key="11">
    <source>
        <dbReference type="ARBA" id="ARBA00060830"/>
    </source>
</evidence>
<evidence type="ECO:0000256" key="9">
    <source>
        <dbReference type="ARBA" id="ARBA00023146"/>
    </source>
</evidence>
<feature type="domain" description="Aminoacyl-tRNA synthetase class Ia" evidence="13">
    <location>
        <begin position="25"/>
        <end position="582"/>
    </location>
</feature>
<comment type="subcellular location">
    <subcellularLocation>
        <location evidence="1 12">Cytoplasm</location>
    </subcellularLocation>
</comment>
<dbReference type="InterPro" id="IPR013155">
    <property type="entry name" value="M/V/L/I-tRNA-synth_anticd-bd"/>
</dbReference>
<evidence type="ECO:0000256" key="8">
    <source>
        <dbReference type="ARBA" id="ARBA00023054"/>
    </source>
</evidence>
<dbReference type="InterPro" id="IPR033705">
    <property type="entry name" value="Anticodon_Ia_Val"/>
</dbReference>
<evidence type="ECO:0000313" key="16">
    <source>
        <dbReference type="EMBL" id="RXG24804.1"/>
    </source>
</evidence>
<dbReference type="GO" id="GO:0002161">
    <property type="term" value="F:aminoacyl-tRNA deacylase activity"/>
    <property type="evidence" value="ECO:0007669"/>
    <property type="project" value="InterPro"/>
</dbReference>
<dbReference type="InterPro" id="IPR002303">
    <property type="entry name" value="Valyl-tRNA_ligase"/>
</dbReference>
<reference evidence="16 17" key="1">
    <citation type="submission" date="2018-07" db="EMBL/GenBank/DDBJ databases">
        <title>Leeuwenhoekiella genomics.</title>
        <authorList>
            <person name="Tahon G."/>
            <person name="Willems A."/>
        </authorList>
    </citation>
    <scope>NUCLEOTIDE SEQUENCE [LARGE SCALE GENOMIC DNA]</scope>
    <source>
        <strain evidence="16 17">LMG 22550</strain>
    </source>
</reference>
<keyword evidence="3 12" id="KW-0963">Cytoplasm</keyword>
<comment type="caution">
    <text evidence="16">The sequence shown here is derived from an EMBL/GenBank/DDBJ whole genome shotgun (WGS) entry which is preliminary data.</text>
</comment>
<evidence type="ECO:0000259" key="15">
    <source>
        <dbReference type="Pfam" id="PF10458"/>
    </source>
</evidence>
<keyword evidence="5 12" id="KW-0547">Nucleotide-binding</keyword>
<dbReference type="GO" id="GO:0004832">
    <property type="term" value="F:valine-tRNA ligase activity"/>
    <property type="evidence" value="ECO:0007669"/>
    <property type="project" value="UniProtKB-UniRule"/>
</dbReference>
<organism evidence="16 17">
    <name type="scientific">Leeuwenhoekiella aequorea</name>
    <dbReference type="NCBI Taxonomy" id="283736"/>
    <lineage>
        <taxon>Bacteria</taxon>
        <taxon>Pseudomonadati</taxon>
        <taxon>Bacteroidota</taxon>
        <taxon>Flavobacteriia</taxon>
        <taxon>Flavobacteriales</taxon>
        <taxon>Flavobacteriaceae</taxon>
        <taxon>Leeuwenhoekiella</taxon>
    </lineage>
</organism>